<dbReference type="GO" id="GO:0031902">
    <property type="term" value="C:late endosome membrane"/>
    <property type="evidence" value="ECO:0007669"/>
    <property type="project" value="TreeGrafter"/>
</dbReference>
<evidence type="ECO:0000256" key="1">
    <source>
        <dbReference type="ARBA" id="ARBA00004141"/>
    </source>
</evidence>
<keyword evidence="5" id="KW-1133">Transmembrane helix</keyword>
<evidence type="ECO:0000256" key="3">
    <source>
        <dbReference type="ARBA" id="ARBA00023136"/>
    </source>
</evidence>
<evidence type="ECO:0000256" key="5">
    <source>
        <dbReference type="SAM" id="Phobius"/>
    </source>
</evidence>
<dbReference type="PANTHER" id="PTHR46121">
    <property type="entry name" value="STEROIDOGENIC ACUTE REGULATORY PROTEIN-LIKE"/>
    <property type="match status" value="1"/>
</dbReference>
<dbReference type="PANTHER" id="PTHR46121:SF4">
    <property type="entry name" value="STEROIDOGENIC ACUTE REGULATORY PROTEIN-LIKE"/>
    <property type="match status" value="1"/>
</dbReference>
<dbReference type="InterPro" id="IPR019498">
    <property type="entry name" value="MENTAL"/>
</dbReference>
<evidence type="ECO:0000313" key="9">
    <source>
        <dbReference type="Proteomes" id="UP000729913"/>
    </source>
</evidence>
<comment type="subcellular location">
    <subcellularLocation>
        <location evidence="1">Membrane</location>
        <topology evidence="1">Multi-pass membrane protein</topology>
    </subcellularLocation>
</comment>
<dbReference type="SMART" id="SM00234">
    <property type="entry name" value="START"/>
    <property type="match status" value="1"/>
</dbReference>
<feature type="domain" description="MENTAL" evidence="7">
    <location>
        <begin position="57"/>
        <end position="230"/>
    </location>
</feature>
<dbReference type="GO" id="GO:0008289">
    <property type="term" value="F:lipid binding"/>
    <property type="evidence" value="ECO:0007669"/>
    <property type="project" value="InterPro"/>
</dbReference>
<reference evidence="8" key="1">
    <citation type="submission" date="2020-03" db="EMBL/GenBank/DDBJ databases">
        <authorList>
            <person name="Chebbi M.A."/>
            <person name="Drezen J.M."/>
        </authorList>
    </citation>
    <scope>NUCLEOTIDE SEQUENCE</scope>
    <source>
        <tissue evidence="8">Whole body</tissue>
    </source>
</reference>
<keyword evidence="3 5" id="KW-0472">Membrane</keyword>
<feature type="compositionally biased region" description="Basic and acidic residues" evidence="4">
    <location>
        <begin position="236"/>
        <end position="245"/>
    </location>
</feature>
<comment type="caution">
    <text evidence="8">The sequence shown here is derived from an EMBL/GenBank/DDBJ whole genome shotgun (WGS) entry which is preliminary data.</text>
</comment>
<dbReference type="PROSITE" id="PS50848">
    <property type="entry name" value="START"/>
    <property type="match status" value="1"/>
</dbReference>
<evidence type="ECO:0000259" key="7">
    <source>
        <dbReference type="PROSITE" id="PS51439"/>
    </source>
</evidence>
<dbReference type="InterPro" id="IPR051869">
    <property type="entry name" value="STARD3"/>
</dbReference>
<dbReference type="Pfam" id="PF10457">
    <property type="entry name" value="MENTAL"/>
    <property type="match status" value="1"/>
</dbReference>
<evidence type="ECO:0000256" key="4">
    <source>
        <dbReference type="SAM" id="MobiDB-lite"/>
    </source>
</evidence>
<sequence length="484" mass="54673">MMTEEDRQLRAAAENFLNGSLQSQRSGSYTQRSVSSINRDYVISEDLIAGARYNGRMSGVRRFFCLLVTFDLLFTCLMWLICTTIAGENITTAFVEQVLHYTISTSLFDIIMAAVLRFTILLLFYGLLQINHWSMVALTTALTCAFLGAKAYFFNWNAVSQPGFQALLILTSFVIAWGEAWYFDSRVVPQEIQAHDWFINSIDNERAPLLRQVLENAPSRMAESVGNFFTPLDSPNHSDTEEDTSKPPSSSISDDEFFNVISNLPNLSQDKIEEYKKKASLLIDQSYNLLLSKDWQRLSTTDEGDIISVMSRPSGKVLKIEGIINVSASSLIDCLHNNIEDVASWNKDVSVVQKIQTIDLNTDIVYQATKSYGAGFIGPRDFVTLRHRNKCGKYYMSSGISIHINLPIRKNHIRAENTIVCLAAEPINSNGDNSDLQCRVIWILHLDLKGWIPQRVIDNSIATMLEKMIKSIRSYVYQLFLNSG</sequence>
<evidence type="ECO:0000313" key="8">
    <source>
        <dbReference type="EMBL" id="KAG8038789.1"/>
    </source>
</evidence>
<dbReference type="Pfam" id="PF01852">
    <property type="entry name" value="START"/>
    <property type="match status" value="1"/>
</dbReference>
<dbReference type="GO" id="GO:0140284">
    <property type="term" value="C:endoplasmic reticulum-endosome membrane contact site"/>
    <property type="evidence" value="ECO:0007669"/>
    <property type="project" value="TreeGrafter"/>
</dbReference>
<feature type="transmembrane region" description="Helical" evidence="5">
    <location>
        <begin position="63"/>
        <end position="87"/>
    </location>
</feature>
<proteinExistence type="predicted"/>
<accession>A0A8J5R619</accession>
<evidence type="ECO:0000259" key="6">
    <source>
        <dbReference type="PROSITE" id="PS50848"/>
    </source>
</evidence>
<dbReference type="GO" id="GO:0099044">
    <property type="term" value="P:vesicle tethering to endoplasmic reticulum"/>
    <property type="evidence" value="ECO:0007669"/>
    <property type="project" value="TreeGrafter"/>
</dbReference>
<keyword evidence="9" id="KW-1185">Reference proteome</keyword>
<feature type="region of interest" description="Disordered" evidence="4">
    <location>
        <begin position="232"/>
        <end position="254"/>
    </location>
</feature>
<gene>
    <name evidence="8" type="ORF">G9C98_000344</name>
</gene>
<keyword evidence="2 5" id="KW-0812">Transmembrane</keyword>
<dbReference type="PROSITE" id="PS51439">
    <property type="entry name" value="MENTAL"/>
    <property type="match status" value="1"/>
</dbReference>
<name>A0A8J5R619_9HYME</name>
<organism evidence="8 9">
    <name type="scientific">Cotesia typhae</name>
    <dbReference type="NCBI Taxonomy" id="2053667"/>
    <lineage>
        <taxon>Eukaryota</taxon>
        <taxon>Metazoa</taxon>
        <taxon>Ecdysozoa</taxon>
        <taxon>Arthropoda</taxon>
        <taxon>Hexapoda</taxon>
        <taxon>Insecta</taxon>
        <taxon>Pterygota</taxon>
        <taxon>Neoptera</taxon>
        <taxon>Endopterygota</taxon>
        <taxon>Hymenoptera</taxon>
        <taxon>Apocrita</taxon>
        <taxon>Ichneumonoidea</taxon>
        <taxon>Braconidae</taxon>
        <taxon>Microgastrinae</taxon>
        <taxon>Cotesia</taxon>
    </lineage>
</organism>
<dbReference type="GO" id="GO:0005765">
    <property type="term" value="C:lysosomal membrane"/>
    <property type="evidence" value="ECO:0007669"/>
    <property type="project" value="TreeGrafter"/>
</dbReference>
<dbReference type="InterPro" id="IPR002913">
    <property type="entry name" value="START_lipid-bd_dom"/>
</dbReference>
<dbReference type="EMBL" id="JAAOIC020000041">
    <property type="protein sequence ID" value="KAG8038789.1"/>
    <property type="molecule type" value="Genomic_DNA"/>
</dbReference>
<feature type="transmembrane region" description="Helical" evidence="5">
    <location>
        <begin position="135"/>
        <end position="154"/>
    </location>
</feature>
<protein>
    <submittedName>
        <fullName evidence="8">Uncharacterized protein</fullName>
    </submittedName>
</protein>
<feature type="domain" description="START" evidence="6">
    <location>
        <begin position="295"/>
        <end position="481"/>
    </location>
</feature>
<dbReference type="Proteomes" id="UP000729913">
    <property type="component" value="Unassembled WGS sequence"/>
</dbReference>
<feature type="transmembrane region" description="Helical" evidence="5">
    <location>
        <begin position="107"/>
        <end position="128"/>
    </location>
</feature>
<dbReference type="AlphaFoldDB" id="A0A8J5R619"/>
<reference evidence="8" key="2">
    <citation type="submission" date="2021-04" db="EMBL/GenBank/DDBJ databases">
        <title>Genome-wide patterns of bracovirus chromosomal integration into multiple host tissues during parasitism.</title>
        <authorList>
            <person name="Chebbi M.A.C."/>
        </authorList>
    </citation>
    <scope>NUCLEOTIDE SEQUENCE</scope>
    <source>
        <tissue evidence="8">Whole body</tissue>
    </source>
</reference>
<evidence type="ECO:0000256" key="2">
    <source>
        <dbReference type="ARBA" id="ARBA00022692"/>
    </source>
</evidence>
<dbReference type="GO" id="GO:0005789">
    <property type="term" value="C:endoplasmic reticulum membrane"/>
    <property type="evidence" value="ECO:0007669"/>
    <property type="project" value="TreeGrafter"/>
</dbReference>
<dbReference type="OrthoDB" id="74575at2759"/>